<dbReference type="Proteomes" id="UP000177331">
    <property type="component" value="Unassembled WGS sequence"/>
</dbReference>
<dbReference type="FunFam" id="3.30.230.10:FF:000001">
    <property type="entry name" value="30S ribosomal protein S9"/>
    <property type="match status" value="1"/>
</dbReference>
<dbReference type="PANTHER" id="PTHR21569:SF1">
    <property type="entry name" value="SMALL RIBOSOMAL SUBUNIT PROTEIN US9M"/>
    <property type="match status" value="1"/>
</dbReference>
<dbReference type="GO" id="GO:0015935">
    <property type="term" value="C:small ribosomal subunit"/>
    <property type="evidence" value="ECO:0007669"/>
    <property type="project" value="UniProtKB-ARBA"/>
</dbReference>
<accession>A0A1F7W958</accession>
<dbReference type="STRING" id="1802421.A2318_04065"/>
<dbReference type="PROSITE" id="PS00360">
    <property type="entry name" value="RIBOSOMAL_S9"/>
    <property type="match status" value="1"/>
</dbReference>
<evidence type="ECO:0000256" key="3">
    <source>
        <dbReference type="ARBA" id="ARBA00023274"/>
    </source>
</evidence>
<comment type="caution">
    <text evidence="8">The sequence shown here is derived from an EMBL/GenBank/DDBJ whole genome shotgun (WGS) entry which is preliminary data.</text>
</comment>
<evidence type="ECO:0000313" key="8">
    <source>
        <dbReference type="EMBL" id="OGL98737.1"/>
    </source>
</evidence>
<evidence type="ECO:0000256" key="6">
    <source>
        <dbReference type="RuleBase" id="RU003815"/>
    </source>
</evidence>
<dbReference type="GO" id="GO:0003723">
    <property type="term" value="F:RNA binding"/>
    <property type="evidence" value="ECO:0007669"/>
    <property type="project" value="TreeGrafter"/>
</dbReference>
<dbReference type="InterPro" id="IPR014721">
    <property type="entry name" value="Ribsml_uS5_D2-typ_fold_subgr"/>
</dbReference>
<evidence type="ECO:0000313" key="9">
    <source>
        <dbReference type="Proteomes" id="UP000177331"/>
    </source>
</evidence>
<dbReference type="Gene3D" id="3.30.230.10">
    <property type="match status" value="1"/>
</dbReference>
<reference evidence="8 9" key="1">
    <citation type="journal article" date="2016" name="Nat. Commun.">
        <title>Thousands of microbial genomes shed light on interconnected biogeochemical processes in an aquifer system.</title>
        <authorList>
            <person name="Anantharaman K."/>
            <person name="Brown C.T."/>
            <person name="Hug L.A."/>
            <person name="Sharon I."/>
            <person name="Castelle C.J."/>
            <person name="Probst A.J."/>
            <person name="Thomas B.C."/>
            <person name="Singh A."/>
            <person name="Wilkins M.J."/>
            <person name="Karaoz U."/>
            <person name="Brodie E.L."/>
            <person name="Williams K.H."/>
            <person name="Hubbard S.S."/>
            <person name="Banfield J.F."/>
        </authorList>
    </citation>
    <scope>NUCLEOTIDE SEQUENCE [LARGE SCALE GENOMIC DNA]</scope>
</reference>
<evidence type="ECO:0000256" key="7">
    <source>
        <dbReference type="SAM" id="MobiDB-lite"/>
    </source>
</evidence>
<keyword evidence="3 5" id="KW-0687">Ribonucleoprotein</keyword>
<proteinExistence type="inferred from homology"/>
<feature type="compositionally biased region" description="Basic residues" evidence="7">
    <location>
        <begin position="115"/>
        <end position="134"/>
    </location>
</feature>
<dbReference type="EMBL" id="MGFD01000017">
    <property type="protein sequence ID" value="OGL98737.1"/>
    <property type="molecule type" value="Genomic_DNA"/>
</dbReference>
<evidence type="ECO:0000256" key="5">
    <source>
        <dbReference type="HAMAP-Rule" id="MF_00532"/>
    </source>
</evidence>
<dbReference type="HAMAP" id="MF_00532_B">
    <property type="entry name" value="Ribosomal_uS9_B"/>
    <property type="match status" value="1"/>
</dbReference>
<evidence type="ECO:0000256" key="1">
    <source>
        <dbReference type="ARBA" id="ARBA00005251"/>
    </source>
</evidence>
<dbReference type="GO" id="GO:0005737">
    <property type="term" value="C:cytoplasm"/>
    <property type="evidence" value="ECO:0007669"/>
    <property type="project" value="UniProtKB-ARBA"/>
</dbReference>
<dbReference type="NCBIfam" id="NF001099">
    <property type="entry name" value="PRK00132.1"/>
    <property type="match status" value="1"/>
</dbReference>
<dbReference type="GO" id="GO:0003735">
    <property type="term" value="F:structural constituent of ribosome"/>
    <property type="evidence" value="ECO:0007669"/>
    <property type="project" value="InterPro"/>
</dbReference>
<feature type="region of interest" description="Disordered" evidence="7">
    <location>
        <begin position="105"/>
        <end position="134"/>
    </location>
</feature>
<evidence type="ECO:0000256" key="2">
    <source>
        <dbReference type="ARBA" id="ARBA00022980"/>
    </source>
</evidence>
<organism evidence="8 9">
    <name type="scientific">Candidatus Uhrbacteria bacterium RIFOXYB2_FULL_45_11</name>
    <dbReference type="NCBI Taxonomy" id="1802421"/>
    <lineage>
        <taxon>Bacteria</taxon>
        <taxon>Candidatus Uhriibacteriota</taxon>
    </lineage>
</organism>
<dbReference type="InterPro" id="IPR020568">
    <property type="entry name" value="Ribosomal_Su5_D2-typ_SF"/>
</dbReference>
<dbReference type="InterPro" id="IPR000754">
    <property type="entry name" value="Ribosomal_uS9"/>
</dbReference>
<evidence type="ECO:0000256" key="4">
    <source>
        <dbReference type="ARBA" id="ARBA00035259"/>
    </source>
</evidence>
<keyword evidence="2 5" id="KW-0689">Ribosomal protein</keyword>
<dbReference type="InterPro" id="IPR023035">
    <property type="entry name" value="Ribosomal_uS9_bac/plastid"/>
</dbReference>
<dbReference type="SUPFAM" id="SSF54211">
    <property type="entry name" value="Ribosomal protein S5 domain 2-like"/>
    <property type="match status" value="1"/>
</dbReference>
<gene>
    <name evidence="5" type="primary">rpsI</name>
    <name evidence="8" type="ORF">A2318_04065</name>
</gene>
<dbReference type="AlphaFoldDB" id="A0A1F7W958"/>
<sequence>MTEQATKFTGAVGRRKCAVAQVRLHHGGSGKIIINDRELEKYLPTTIQHQTVKSPLVLTGTENMFDVQIVVKGGGQAGQADSIRLGIARALVDFNPEYKTVLKKQGMMTRDARIRERKKFGKKSARRSPQWSKR</sequence>
<dbReference type="Pfam" id="PF00380">
    <property type="entry name" value="Ribosomal_S9"/>
    <property type="match status" value="1"/>
</dbReference>
<comment type="similarity">
    <text evidence="1 5 6">Belongs to the universal ribosomal protein uS9 family.</text>
</comment>
<dbReference type="PANTHER" id="PTHR21569">
    <property type="entry name" value="RIBOSOMAL PROTEIN S9"/>
    <property type="match status" value="1"/>
</dbReference>
<name>A0A1F7W958_9BACT</name>
<dbReference type="GO" id="GO:0006412">
    <property type="term" value="P:translation"/>
    <property type="evidence" value="ECO:0007669"/>
    <property type="project" value="UniProtKB-UniRule"/>
</dbReference>
<protein>
    <recommendedName>
        <fullName evidence="4 5">Small ribosomal subunit protein uS9</fullName>
    </recommendedName>
</protein>
<dbReference type="InterPro" id="IPR020574">
    <property type="entry name" value="Ribosomal_uS9_CS"/>
</dbReference>